<dbReference type="GO" id="GO:0005524">
    <property type="term" value="F:ATP binding"/>
    <property type="evidence" value="ECO:0007669"/>
    <property type="project" value="UniProtKB-UniRule"/>
</dbReference>
<feature type="region of interest" description="Disordered" evidence="8">
    <location>
        <begin position="94"/>
        <end position="120"/>
    </location>
</feature>
<organism evidence="11 12">
    <name type="scientific">Candida dubliniensis (strain CD36 / ATCC MYA-646 / CBS 7987 / NCPF 3949 / NRRL Y-17841)</name>
    <name type="common">Yeast</name>
    <dbReference type="NCBI Taxonomy" id="573826"/>
    <lineage>
        <taxon>Eukaryota</taxon>
        <taxon>Fungi</taxon>
        <taxon>Dikarya</taxon>
        <taxon>Ascomycota</taxon>
        <taxon>Saccharomycotina</taxon>
        <taxon>Pichiomycetes</taxon>
        <taxon>Debaryomycetaceae</taxon>
        <taxon>Candida/Lodderomyces clade</taxon>
        <taxon>Candida</taxon>
    </lineage>
</organism>
<dbReference type="InterPro" id="IPR018936">
    <property type="entry name" value="PI3/4_kinase_CS"/>
</dbReference>
<dbReference type="InterPro" id="IPR000403">
    <property type="entry name" value="PI3/4_kinase_cat_dom"/>
</dbReference>
<name>B9W808_CANDC</name>
<dbReference type="InterPro" id="IPR039756">
    <property type="entry name" value="Lsb6/PI4K2"/>
</dbReference>
<evidence type="ECO:0000259" key="9">
    <source>
        <dbReference type="PROSITE" id="PS50290"/>
    </source>
</evidence>
<accession>B9W808</accession>
<keyword evidence="4 7" id="KW-0418">Kinase</keyword>
<sequence>MPDSSVSNHDIKSMSHTNTITNNTSPFATLSSNMEKKTIDPETEHHHHHQHQDNGNGNEDKGTTINGKVGTLLSEQEANNRPIVHVNSLSKSWHYDTSNSASSKSAPNTPKIKSRSQPVSRRASVEDIHFQHIPSHHETHNYSFKNSVLIPAAKWAYSPISKMRRSTNPSITNNSQIHEEYLIEYSVFRPIKGLPELNSHKDILIHLRDTIESQTKKPFEFPETYISEIDFHNLLFKITKIIETDHIYPERITTGSSGSYFIFDIDFSLYKIGIFKPKDEEPYGPLSPKWTKWAHRTFFPCFFGRSCLIPNLGYISEAAACVLDRQLHSFIVPHTEIVELRSPTFFYSYWDKSNDVTKLPKKKGSLQLFLNGYINADIWLKIYPIPTNDVYLLKKTSRIEVPLDETKFLFTWSQESMQQFQEELEKLVILDYLMRNTDRGLDNWMIKLEWIEIKRKQSIKIMKPIIKIGAIDSGLAFPWKHPDEWRSFPFGWLFLPLSIIGQPFSRRTRNHYLPLLTSKKWWEETVIKLKDVFMQDNDFKERMWLKQLAVLKGQAFNIVEILKLTYAGPLELTRRENLLVIDDIMYMPNGKCDYDFMKSSLYESDIFKSYRVRSSDRNHRYDSDEELGQQEEGEGEVISPNTPLLAHPHNHYLEVINESFDDTNESGYEHMNRENNVAATDKGKKVIIERLIKETSKPPVFTWC</sequence>
<keyword evidence="1 7" id="KW-1003">Cell membrane</keyword>
<dbReference type="EC" id="2.7.1.67" evidence="7"/>
<dbReference type="PANTHER" id="PTHR12865">
    <property type="entry name" value="PHOSPHATIDYLINOSITOL 4-KINASE TYPE-II"/>
    <property type="match status" value="1"/>
</dbReference>
<proteinExistence type="inferred from homology"/>
<evidence type="ECO:0000313" key="11">
    <source>
        <dbReference type="EMBL" id="CAX44823.1"/>
    </source>
</evidence>
<feature type="compositionally biased region" description="Polar residues" evidence="8">
    <location>
        <begin position="1"/>
        <end position="33"/>
    </location>
</feature>
<keyword evidence="3 7" id="KW-0547">Nucleotide-binding</keyword>
<dbReference type="RefSeq" id="XP_002417229.1">
    <property type="nucleotide sequence ID" value="XM_002417184.1"/>
</dbReference>
<feature type="compositionally biased region" description="Basic and acidic residues" evidence="8">
    <location>
        <begin position="34"/>
        <end position="45"/>
    </location>
</feature>
<keyword evidence="12" id="KW-1185">Reference proteome</keyword>
<evidence type="ECO:0000256" key="1">
    <source>
        <dbReference type="ARBA" id="ARBA00022475"/>
    </source>
</evidence>
<dbReference type="GeneID" id="8044767"/>
<evidence type="ECO:0000256" key="4">
    <source>
        <dbReference type="ARBA" id="ARBA00022777"/>
    </source>
</evidence>
<dbReference type="Pfam" id="PF00454">
    <property type="entry name" value="PI3_PI4_kinase"/>
    <property type="match status" value="1"/>
</dbReference>
<feature type="compositionally biased region" description="Polar residues" evidence="8">
    <location>
        <begin position="94"/>
        <end position="108"/>
    </location>
</feature>
<feature type="region of interest" description="Disordered" evidence="8">
    <location>
        <begin position="618"/>
        <end position="639"/>
    </location>
</feature>
<evidence type="ECO:0000256" key="5">
    <source>
        <dbReference type="ARBA" id="ARBA00022840"/>
    </source>
</evidence>
<dbReference type="GO" id="GO:0007030">
    <property type="term" value="P:Golgi organization"/>
    <property type="evidence" value="ECO:0007669"/>
    <property type="project" value="TreeGrafter"/>
</dbReference>
<reference evidence="11 12" key="1">
    <citation type="journal article" date="2009" name="Genome Res.">
        <title>Comparative genomics of the fungal pathogens Candida dubliniensis and Candida albicans.</title>
        <authorList>
            <person name="Jackson A.P."/>
            <person name="Gamble J.A."/>
            <person name="Yeomans T."/>
            <person name="Moran G.P."/>
            <person name="Saunders D."/>
            <person name="Harris D."/>
            <person name="Aslett M."/>
            <person name="Barrell J.F."/>
            <person name="Butler G."/>
            <person name="Citiulo F."/>
            <person name="Coleman D.C."/>
            <person name="de Groot P.W.J."/>
            <person name="Goodwin T.J."/>
            <person name="Quail M.A."/>
            <person name="McQuillan J."/>
            <person name="Munro C.A."/>
            <person name="Pain A."/>
            <person name="Poulter R.T."/>
            <person name="Rajandream M.A."/>
            <person name="Renauld H."/>
            <person name="Spiering M.J."/>
            <person name="Tivey A."/>
            <person name="Gow N.A.R."/>
            <person name="Barrell B."/>
            <person name="Sullivan D.J."/>
            <person name="Berriman M."/>
        </authorList>
    </citation>
    <scope>NUCLEOTIDE SEQUENCE [LARGE SCALE GENOMIC DNA]</scope>
    <source>
        <strain evidence="12">CD36 / ATCC MYA-646 / CBS 7987 / NCPF 3949 / NRRL Y-17841</strain>
    </source>
</reference>
<dbReference type="OrthoDB" id="3349449at2759"/>
<keyword evidence="6" id="KW-0472">Membrane</keyword>
<dbReference type="PROSITE" id="PS50290">
    <property type="entry name" value="PI3_4_KINASE_3"/>
    <property type="match status" value="1"/>
</dbReference>
<dbReference type="eggNOG" id="KOG2381">
    <property type="taxonomic scope" value="Eukaryota"/>
</dbReference>
<evidence type="ECO:0000256" key="2">
    <source>
        <dbReference type="ARBA" id="ARBA00022679"/>
    </source>
</evidence>
<dbReference type="PROSITE" id="PS00916">
    <property type="entry name" value="PI3_4_KINASE_2"/>
    <property type="match status" value="1"/>
</dbReference>
<dbReference type="AlphaFoldDB" id="B9W808"/>
<dbReference type="GO" id="GO:0007032">
    <property type="term" value="P:endosome organization"/>
    <property type="evidence" value="ECO:0007669"/>
    <property type="project" value="TreeGrafter"/>
</dbReference>
<evidence type="ECO:0000313" key="12">
    <source>
        <dbReference type="Proteomes" id="UP000002605"/>
    </source>
</evidence>
<comment type="cofactor">
    <cofactor evidence="7">
        <name>Mg(2+)</name>
        <dbReference type="ChEBI" id="CHEBI:18420"/>
    </cofactor>
    <cofactor evidence="7">
        <name>Mn(2+)</name>
        <dbReference type="ChEBI" id="CHEBI:29035"/>
    </cofactor>
</comment>
<feature type="region of interest" description="Disordered" evidence="8">
    <location>
        <begin position="1"/>
        <end position="66"/>
    </location>
</feature>
<feature type="domain" description="PI3K/PI4K catalytic" evidence="9">
    <location>
        <begin position="246"/>
        <end position="581"/>
    </location>
</feature>
<evidence type="ECO:0000313" key="10">
    <source>
        <dbReference type="CGD" id="CAL0000160694"/>
    </source>
</evidence>
<dbReference type="EMBL" id="FM992688">
    <property type="protein sequence ID" value="CAX44823.1"/>
    <property type="molecule type" value="Genomic_DNA"/>
</dbReference>
<dbReference type="PANTHER" id="PTHR12865:SF1">
    <property type="entry name" value="PHOSPHATIDYLINOSITOL 4-KINASE TYPE 2"/>
    <property type="match status" value="1"/>
</dbReference>
<dbReference type="GO" id="GO:0005886">
    <property type="term" value="C:plasma membrane"/>
    <property type="evidence" value="ECO:0007669"/>
    <property type="project" value="UniProtKB-SubCell"/>
</dbReference>
<dbReference type="CGD" id="CAL0000160694">
    <property type="gene designation" value="Cd36_05650"/>
</dbReference>
<evidence type="ECO:0000256" key="8">
    <source>
        <dbReference type="SAM" id="MobiDB-lite"/>
    </source>
</evidence>
<keyword evidence="2 7" id="KW-0808">Transferase</keyword>
<dbReference type="Proteomes" id="UP000002605">
    <property type="component" value="Chromosome 1"/>
</dbReference>
<evidence type="ECO:0000256" key="7">
    <source>
        <dbReference type="RuleBase" id="RU367084"/>
    </source>
</evidence>
<evidence type="ECO:0000256" key="6">
    <source>
        <dbReference type="ARBA" id="ARBA00023136"/>
    </source>
</evidence>
<comment type="subcellular location">
    <subcellularLocation>
        <location evidence="7">Cell membrane</location>
        <topology evidence="7">Peripheral membrane protein</topology>
    </subcellularLocation>
    <subcellularLocation>
        <location evidence="7">Vacuole membrane</location>
        <topology evidence="7">Peripheral membrane protein</topology>
    </subcellularLocation>
</comment>
<evidence type="ECO:0000256" key="3">
    <source>
        <dbReference type="ARBA" id="ARBA00022741"/>
    </source>
</evidence>
<gene>
    <name evidence="10" type="ordered locus">Cd36_05650</name>
    <name evidence="11" type="ORF">CD36_05650</name>
</gene>
<keyword evidence="5 7" id="KW-0067">ATP-binding</keyword>
<comment type="catalytic activity">
    <reaction evidence="7">
        <text>a 1,2-diacyl-sn-glycero-3-phospho-(1D-myo-inositol) + ATP = a 1,2-diacyl-sn-glycero-3-phospho-(1D-myo-inositol 4-phosphate) + ADP + H(+)</text>
        <dbReference type="Rhea" id="RHEA:19877"/>
        <dbReference type="ChEBI" id="CHEBI:15378"/>
        <dbReference type="ChEBI" id="CHEBI:30616"/>
        <dbReference type="ChEBI" id="CHEBI:57880"/>
        <dbReference type="ChEBI" id="CHEBI:58178"/>
        <dbReference type="ChEBI" id="CHEBI:456216"/>
        <dbReference type="EC" id="2.7.1.67"/>
    </reaction>
</comment>
<dbReference type="HOGENOM" id="CLU_009049_1_0_1"/>
<protein>
    <recommendedName>
        <fullName evidence="7">Phosphatidylinositol 4-kinase</fullName>
        <ecNumber evidence="7">2.7.1.67</ecNumber>
    </recommendedName>
</protein>
<dbReference type="GO" id="GO:0005802">
    <property type="term" value="C:trans-Golgi network"/>
    <property type="evidence" value="ECO:0007669"/>
    <property type="project" value="TreeGrafter"/>
</dbReference>
<dbReference type="GO" id="GO:0005768">
    <property type="term" value="C:endosome"/>
    <property type="evidence" value="ECO:0007669"/>
    <property type="project" value="UniProtKB-UniRule"/>
</dbReference>
<dbReference type="GO" id="GO:0000329">
    <property type="term" value="C:fungal-type vacuole membrane"/>
    <property type="evidence" value="ECO:0007669"/>
    <property type="project" value="TreeGrafter"/>
</dbReference>
<comment type="similarity">
    <text evidence="7">Belongs to the PI3/PI4-kinase family.</text>
</comment>
<dbReference type="KEGG" id="cdu:CD36_05650"/>
<dbReference type="GO" id="GO:0046854">
    <property type="term" value="P:phosphatidylinositol phosphate biosynthetic process"/>
    <property type="evidence" value="ECO:0007669"/>
    <property type="project" value="UniProtKB-UniRule"/>
</dbReference>
<feature type="compositionally biased region" description="Acidic residues" evidence="8">
    <location>
        <begin position="623"/>
        <end position="635"/>
    </location>
</feature>
<dbReference type="GO" id="GO:0004430">
    <property type="term" value="F:1-phosphatidylinositol 4-kinase activity"/>
    <property type="evidence" value="ECO:0007669"/>
    <property type="project" value="UniProtKB-UniRule"/>
</dbReference>